<reference evidence="1 2" key="1">
    <citation type="submission" date="2014-03" db="EMBL/GenBank/DDBJ databases">
        <title>Genomics of Bifidobacteria.</title>
        <authorList>
            <person name="Ventura M."/>
            <person name="Milani C."/>
            <person name="Lugli G.A."/>
        </authorList>
    </citation>
    <scope>NUCLEOTIDE SEQUENCE [LARGE SCALE GENOMIC DNA]</scope>
    <source>
        <strain evidence="1 2">LMG 11586</strain>
    </source>
</reference>
<gene>
    <name evidence="1" type="ORF">BIGA_1790</name>
</gene>
<evidence type="ECO:0000313" key="2">
    <source>
        <dbReference type="Proteomes" id="UP000029046"/>
    </source>
</evidence>
<keyword evidence="2" id="KW-1185">Reference proteome</keyword>
<dbReference type="EMBL" id="JGYX01000009">
    <property type="protein sequence ID" value="KFI59456.1"/>
    <property type="molecule type" value="Genomic_DNA"/>
</dbReference>
<name>A0A087AL06_9BIFI</name>
<sequence>MGVVTFCWTPVSLFFDYAMSPSSRLRLAMLVPKASLIRSSRYQRMYPSNCSTNPSMVTPVKLRPWKNSCLRCPKNPSAAALSGLQPFALIDRVNPFSLQMLIHPGHR</sequence>
<accession>A0A087AL06</accession>
<dbReference type="Proteomes" id="UP000029046">
    <property type="component" value="Unassembled WGS sequence"/>
</dbReference>
<dbReference type="AlphaFoldDB" id="A0A087AL06"/>
<organism evidence="1 2">
    <name type="scientific">Bifidobacterium pullorum subsp. gallinarum</name>
    <dbReference type="NCBI Taxonomy" id="78344"/>
    <lineage>
        <taxon>Bacteria</taxon>
        <taxon>Bacillati</taxon>
        <taxon>Actinomycetota</taxon>
        <taxon>Actinomycetes</taxon>
        <taxon>Bifidobacteriales</taxon>
        <taxon>Bifidobacteriaceae</taxon>
        <taxon>Bifidobacterium</taxon>
    </lineage>
</organism>
<comment type="caution">
    <text evidence="1">The sequence shown here is derived from an EMBL/GenBank/DDBJ whole genome shotgun (WGS) entry which is preliminary data.</text>
</comment>
<evidence type="ECO:0000313" key="1">
    <source>
        <dbReference type="EMBL" id="KFI59456.1"/>
    </source>
</evidence>
<proteinExistence type="predicted"/>
<protein>
    <submittedName>
        <fullName evidence="1">Uncharacterized protein</fullName>
    </submittedName>
</protein>